<dbReference type="Gene3D" id="3.30.70.1070">
    <property type="entry name" value="Sporulation related repeat"/>
    <property type="match status" value="1"/>
</dbReference>
<dbReference type="InterPro" id="IPR036680">
    <property type="entry name" value="SPOR-like_sf"/>
</dbReference>
<keyword evidence="4" id="KW-1185">Reference proteome</keyword>
<name>A0A0S7BY78_9BACT</name>
<dbReference type="OrthoDB" id="1521722at2"/>
<dbReference type="RefSeq" id="WP_082189465.1">
    <property type="nucleotide sequence ID" value="NZ_DF968182.1"/>
</dbReference>
<evidence type="ECO:0000259" key="2">
    <source>
        <dbReference type="PROSITE" id="PS51724"/>
    </source>
</evidence>
<dbReference type="EMBL" id="DF968182">
    <property type="protein sequence ID" value="GAP42593.1"/>
    <property type="molecule type" value="Genomic_DNA"/>
</dbReference>
<dbReference type="STRING" id="1678841.TBC1_11725"/>
<dbReference type="AlphaFoldDB" id="A0A0S7BY78"/>
<dbReference type="PROSITE" id="PS51724">
    <property type="entry name" value="SPOR"/>
    <property type="match status" value="1"/>
</dbReference>
<evidence type="ECO:0000256" key="1">
    <source>
        <dbReference type="SAM" id="MobiDB-lite"/>
    </source>
</evidence>
<dbReference type="GO" id="GO:0042834">
    <property type="term" value="F:peptidoglycan binding"/>
    <property type="evidence" value="ECO:0007669"/>
    <property type="project" value="InterPro"/>
</dbReference>
<accession>A0A0S7BY78</accession>
<evidence type="ECO:0000313" key="4">
    <source>
        <dbReference type="Proteomes" id="UP000053091"/>
    </source>
</evidence>
<organism evidence="3">
    <name type="scientific">Lentimicrobium saccharophilum</name>
    <dbReference type="NCBI Taxonomy" id="1678841"/>
    <lineage>
        <taxon>Bacteria</taxon>
        <taxon>Pseudomonadati</taxon>
        <taxon>Bacteroidota</taxon>
        <taxon>Bacteroidia</taxon>
        <taxon>Bacteroidales</taxon>
        <taxon>Lentimicrobiaceae</taxon>
        <taxon>Lentimicrobium</taxon>
    </lineage>
</organism>
<dbReference type="InterPro" id="IPR007730">
    <property type="entry name" value="SPOR-like_dom"/>
</dbReference>
<dbReference type="Pfam" id="PF05036">
    <property type="entry name" value="SPOR"/>
    <property type="match status" value="1"/>
</dbReference>
<evidence type="ECO:0000313" key="3">
    <source>
        <dbReference type="EMBL" id="GAP42593.1"/>
    </source>
</evidence>
<feature type="domain" description="SPOR" evidence="2">
    <location>
        <begin position="931"/>
        <end position="1007"/>
    </location>
</feature>
<gene>
    <name evidence="3" type="ORF">TBC1_11725</name>
</gene>
<dbReference type="Proteomes" id="UP000053091">
    <property type="component" value="Unassembled WGS sequence"/>
</dbReference>
<dbReference type="SUPFAM" id="SSF110997">
    <property type="entry name" value="Sporulation related repeat"/>
    <property type="match status" value="1"/>
</dbReference>
<sequence>MTLPRNSTNTRPRPVLWKRAAVALMLTFVTIFNAMAQEEPEYDEIGIFLMIQGIGGFEMDAIYMNDKLYLPVGGLFGFLKINHELSKNYDSVSGFFLNEQNRYLISYTGQTATVGNEKYPLDKTNLLRTADGLYMRTDVFGKIFGLNLNFNFRSMSIELKTHHELPIIKELRLATMRKNVNRLKGEVTVDTTLKRQYHPARGGMVDWSVISSQIEGGRSDTRASLGMGAELLGGETNIILNYSSRAGFEERQQQYRWRWANNDARAVRQITAGKIQPRSISSIYAPVIGVSATNTPTTFRKSFGSYLLSDYTEPGWTVELFINNVIVDFTTADASGFFSFEVPLVYGISEITLKFYGPWGEERIREQTLNIPYNFLPKGTLEYNVSSGIVRDTTNALYTRTEAGVGIHRNLTVGGGIEYLSSVRSGSSIPFLNTSLRFLKNFMFTGEYAHGVRTRGLLNYRLPSSLIMELDYTRYAPGQQAISFNYLEERKASLSMPVRLGTFRSFAKVGFRQNVLEHLTFSSAEAMLSSYFGNVSANVSGFATWITKGSPYIYSNISLGLRMGRNTNFRPQAQLDITNKKLVSLKAELEHTFSQKAHLSLIYEENIRSVYRSVELAFRYDLNFAQTSASARIANKRLYTTESARGSFAFGSGNGAVLADSRSKIGRAGITIEPFLDMNHNEKRDAGEAVIEGLNVRINGGRILNDRGDTLIRIIELEPFASYLLEIDDNTLENIAWQIEDKKISVYADPNQFKRVYIPVKVMGEVNGMIYLKDGAQEKGLGRIIINVSDSAGRMAGRILSEQDGFYTFLGLAPGRYTATIDTIQLSRLGLISNPPAIEFEIVPYKYGDIADDISFTLTSALPIPTGEETGAAEHYPADENPAGAPDVIAIQPDTIPPISEPDETSGKQKPVEPGETAQKPQPEVIEGDINPAAGIYYVQCGAFGNPGSAEKLKMKVCGHTEAPCGIIMEKGLYKVRLGYFSKRQDALKEAGILNSKGIAAQIGKSETR</sequence>
<feature type="region of interest" description="Disordered" evidence="1">
    <location>
        <begin position="866"/>
        <end position="923"/>
    </location>
</feature>
<reference evidence="3" key="1">
    <citation type="journal article" date="2015" name="Genome Announc.">
        <title>Draft Genome Sequence of Bacteroidales Strain TBC1, a Novel Isolate from a Methanogenic Wastewater Treatment System.</title>
        <authorList>
            <person name="Tourlousse D.M."/>
            <person name="Matsuura N."/>
            <person name="Sun L."/>
            <person name="Toyonaga M."/>
            <person name="Kuroda K."/>
            <person name="Ohashi A."/>
            <person name="Cruz R."/>
            <person name="Yamaguchi T."/>
            <person name="Sekiguchi Y."/>
        </authorList>
    </citation>
    <scope>NUCLEOTIDE SEQUENCE [LARGE SCALE GENOMIC DNA]</scope>
    <source>
        <strain evidence="3">TBC1</strain>
    </source>
</reference>
<proteinExistence type="predicted"/>
<protein>
    <submittedName>
        <fullName evidence="3">Protein containing sporulation related domain</fullName>
    </submittedName>
</protein>